<feature type="coiled-coil region" evidence="1">
    <location>
        <begin position="325"/>
        <end position="352"/>
    </location>
</feature>
<accession>A0A9P1I7A9</accession>
<evidence type="ECO:0000313" key="5">
    <source>
        <dbReference type="Proteomes" id="UP001152747"/>
    </source>
</evidence>
<feature type="domain" description="NTF2-like" evidence="3">
    <location>
        <begin position="484"/>
        <end position="609"/>
    </location>
</feature>
<feature type="chain" id="PRO_5040271138" description="NTF2-like domain-containing protein" evidence="2">
    <location>
        <begin position="21"/>
        <end position="912"/>
    </location>
</feature>
<organism evidence="4 5">
    <name type="scientific">Caenorhabditis angaria</name>
    <dbReference type="NCBI Taxonomy" id="860376"/>
    <lineage>
        <taxon>Eukaryota</taxon>
        <taxon>Metazoa</taxon>
        <taxon>Ecdysozoa</taxon>
        <taxon>Nematoda</taxon>
        <taxon>Chromadorea</taxon>
        <taxon>Rhabditida</taxon>
        <taxon>Rhabditina</taxon>
        <taxon>Rhabditomorpha</taxon>
        <taxon>Rhabditoidea</taxon>
        <taxon>Rhabditidae</taxon>
        <taxon>Peloderinae</taxon>
        <taxon>Caenorhabditis</taxon>
    </lineage>
</organism>
<reference evidence="4" key="1">
    <citation type="submission" date="2022-11" db="EMBL/GenBank/DDBJ databases">
        <authorList>
            <person name="Kikuchi T."/>
        </authorList>
    </citation>
    <scope>NUCLEOTIDE SEQUENCE</scope>
    <source>
        <strain evidence="4">PS1010</strain>
    </source>
</reference>
<evidence type="ECO:0000313" key="4">
    <source>
        <dbReference type="EMBL" id="CAI5439619.1"/>
    </source>
</evidence>
<keyword evidence="2" id="KW-0732">Signal</keyword>
<dbReference type="InterPro" id="IPR058879">
    <property type="entry name" value="NTF2-like_dom_nem"/>
</dbReference>
<feature type="signal peptide" evidence="2">
    <location>
        <begin position="1"/>
        <end position="20"/>
    </location>
</feature>
<dbReference type="AlphaFoldDB" id="A0A9P1I7A9"/>
<keyword evidence="1" id="KW-0175">Coiled coil</keyword>
<evidence type="ECO:0000259" key="3">
    <source>
        <dbReference type="Pfam" id="PF26529"/>
    </source>
</evidence>
<evidence type="ECO:0000256" key="2">
    <source>
        <dbReference type="SAM" id="SignalP"/>
    </source>
</evidence>
<gene>
    <name evidence="4" type="ORF">CAMP_LOCUS2256</name>
</gene>
<name>A0A9P1I7A9_9PELO</name>
<evidence type="ECO:0000256" key="1">
    <source>
        <dbReference type="SAM" id="Coils"/>
    </source>
</evidence>
<keyword evidence="5" id="KW-1185">Reference proteome</keyword>
<comment type="caution">
    <text evidence="4">The sequence shown here is derived from an EMBL/GenBank/DDBJ whole genome shotgun (WGS) entry which is preliminary data.</text>
</comment>
<protein>
    <recommendedName>
        <fullName evidence="3">NTF2-like domain-containing protein</fullName>
    </recommendedName>
</protein>
<dbReference type="Pfam" id="PF26529">
    <property type="entry name" value="NTF2_2"/>
    <property type="match status" value="1"/>
</dbReference>
<proteinExistence type="predicted"/>
<sequence>MFSKQFLIIFSISIIGLINANTWDKVKDWPYDIPAVISEFVNKILRLFPRVLNKNDELTLLTELTKLIHDDNLTVIMCGRTLGTGADGKISLYDYIRFERNRYIERFPEIINLHAIQHPEETLNFEFDITMRSSMGFYDNRTIKISAIDTNTNPVFFDNWIIIRVEISGSCVDSKIMNRSLIVNEWVPLLGYGYVNKTAENVMNDVIKAIPFNNKHFFDYRSTIFFKHVDSEDALLNYFAWVIHFLKHFKHRAELNSFIISENIDHIVFRTSHVFENIKNNEKTENWHFIIEVTCEHLRVAMKPHKRNEVWTIKRMQFRPDYDLFNNIERQREALMEEVDVLIEEIENVFENRPTKNANKIEWYGRALQFFNPELVPKHDNKSDLFKKVFEVSSSLNLEKCDKILEKDGKNLMVNIYCQYWYLSSENRKLSRKVKLEIIGGMDSFKIEAIIRVIRIFDPIKITTKYRNDKIYSSLSYRDTVKINFNYFADLVTRLLIGQSSYEYLDWENNFKKLVEYTNNKEFHAKICGKSYKNNAAAAFFKKYLERNRKTTKLSKFDIELFTINEVSSTHFKIVYTSINSMGFLATENYTFSAQKSLLARWTIESVGINGSCIYENLNIDSIHSRISENVDLNKEINEVVNGIQIPYIENENNINVNLYSENFEGYIAANPNIREVYQLPDFTTYLRNFVEVNKLRQRSNSTIIKIEPNSFVVMMSMIFDHFIFHVNQSSNDEWMFFIEGSRNAEKKWEIIKLVMSPRLEFLTNNITQRRAATYHMLHSEHDYSDILKKVKDMPRNSSHPKLDIENCESRMYNLGTALEFHKFFIRFVEFLKLSDFKTVIDQWRKPPVFKSFESFSFEIKYELTISGIRKAFVVNHFAEYNFKHGYYHDTKLELTCPVDIARYYKFPRNYH</sequence>
<dbReference type="Proteomes" id="UP001152747">
    <property type="component" value="Unassembled WGS sequence"/>
</dbReference>
<dbReference type="EMBL" id="CANHGI010000001">
    <property type="protein sequence ID" value="CAI5439619.1"/>
    <property type="molecule type" value="Genomic_DNA"/>
</dbReference>